<protein>
    <recommendedName>
        <fullName evidence="2">Sialate O-acetylesterase domain-containing protein</fullName>
    </recommendedName>
</protein>
<dbReference type="GO" id="GO:0005975">
    <property type="term" value="P:carbohydrate metabolic process"/>
    <property type="evidence" value="ECO:0007669"/>
    <property type="project" value="TreeGrafter"/>
</dbReference>
<reference evidence="3 4" key="1">
    <citation type="submission" date="2020-01" db="EMBL/GenBank/DDBJ databases">
        <title>Ponticoccus aerotolerans gen. nov., sp. nov., an anaerobic bacterium and proposal of Ponticoccusceae fam. nov., Ponticoccusles ord. nov. and Ponticoccuse classis nov. in the phylum Kiritimatiellaeota.</title>
        <authorList>
            <person name="Zhou L.Y."/>
            <person name="Du Z.J."/>
        </authorList>
    </citation>
    <scope>NUCLEOTIDE SEQUENCE [LARGE SCALE GENOMIC DNA]</scope>
    <source>
        <strain evidence="3 4">S-5007</strain>
    </source>
</reference>
<dbReference type="Pfam" id="PF03629">
    <property type="entry name" value="SASA"/>
    <property type="match status" value="1"/>
</dbReference>
<sequence length="728" mass="80337">MKNFWITGSVAGFVFGALVCCGYAELTLDPLFTSKMVLQRNRPVAVYGTANAGDTVTVEFAPVSGPGQAGQVKTAVADSSRHWKVFLDPMPASTKPWKMTIRSSTDPLPQEFDDVLVGDVWLCAGQSNMASVMKNYPALKDDIREMNNGLVRLFKTKHEGVGCAELSDVVVPGAALRGSWQALSPEFAAEFSATACFFGRALQPQAGVPVGLLYANRGGTQVNMWLPLDVMQRKPELYGRFLDRSWPEWTPRPQGNPGAVRAPSYLYNGTIHPLIRYAIRGAIWYQGESDAMFAGDYPAMIKDLIGSWREAWGYEFPFLCVQLAPYGAVVWDNSGESWAWQREAQMAALDLPKTELAVITDAGEFKDIHPQNKRPVGERLALLAASLDDPSVPARSPVMQSVRFQQGKAGVTFSNTEDGLEVRRLSMNRNERMRPGDDPEAFVVPADVLSGFEICGKDRHFKRAQAVLTGPDTVCVWSDEVPSPVAVRYGWANFPLCNLYNSVGLPASPFRSDSFEMPDFSAMPDFEESAFGSQYSKQLVGDHFDETLSGWRKSSPDLRVEQLDGRLGIYLPNGKNESLLSTGQADSGKRFRVQTDLKVLSPRVWGGVVFNCTSPNDYYVFRFCSGTVQAQFIHYINKSPRVLQSFESSKPFAANTVYRMEVLARPNDPYGDGAYLFKVINPAAQETLLRGARIDFGGGMPGGAAGCYIGTPSTRSFFTYDHFIFDVE</sequence>
<dbReference type="Gene3D" id="2.60.120.560">
    <property type="entry name" value="Exo-inulinase, domain 1"/>
    <property type="match status" value="1"/>
</dbReference>
<feature type="domain" description="Sialate O-acetylesterase" evidence="2">
    <location>
        <begin position="118"/>
        <end position="362"/>
    </location>
</feature>
<dbReference type="EMBL" id="CP047593">
    <property type="protein sequence ID" value="QHI68789.1"/>
    <property type="molecule type" value="Genomic_DNA"/>
</dbReference>
<dbReference type="InterPro" id="IPR005181">
    <property type="entry name" value="SASA"/>
</dbReference>
<keyword evidence="4" id="KW-1185">Reference proteome</keyword>
<gene>
    <name evidence="3" type="ORF">GT409_04770</name>
</gene>
<keyword evidence="1" id="KW-0378">Hydrolase</keyword>
<proteinExistence type="predicted"/>
<evidence type="ECO:0000313" key="3">
    <source>
        <dbReference type="EMBL" id="QHI68789.1"/>
    </source>
</evidence>
<dbReference type="PANTHER" id="PTHR22901:SF0">
    <property type="entry name" value="SIALATE O-ACETYLESTERASE"/>
    <property type="match status" value="1"/>
</dbReference>
<dbReference type="Proteomes" id="UP000464954">
    <property type="component" value="Chromosome"/>
</dbReference>
<accession>A0A6P1M1U3</accession>
<dbReference type="InterPro" id="IPR039329">
    <property type="entry name" value="SIAE"/>
</dbReference>
<dbReference type="AlphaFoldDB" id="A0A6P1M1U3"/>
<dbReference type="GO" id="GO:0001681">
    <property type="term" value="F:sialate O-acetylesterase activity"/>
    <property type="evidence" value="ECO:0007669"/>
    <property type="project" value="InterPro"/>
</dbReference>
<dbReference type="SUPFAM" id="SSF52266">
    <property type="entry name" value="SGNH hydrolase"/>
    <property type="match status" value="1"/>
</dbReference>
<dbReference type="InterPro" id="IPR036514">
    <property type="entry name" value="SGNH_hydro_sf"/>
</dbReference>
<name>A0A6P1M1U3_9BACT</name>
<dbReference type="Gene3D" id="3.40.50.1110">
    <property type="entry name" value="SGNH hydrolase"/>
    <property type="match status" value="1"/>
</dbReference>
<organism evidence="3 4">
    <name type="scientific">Tichowtungia aerotolerans</name>
    <dbReference type="NCBI Taxonomy" id="2697043"/>
    <lineage>
        <taxon>Bacteria</taxon>
        <taxon>Pseudomonadati</taxon>
        <taxon>Kiritimatiellota</taxon>
        <taxon>Tichowtungiia</taxon>
        <taxon>Tichowtungiales</taxon>
        <taxon>Tichowtungiaceae</taxon>
        <taxon>Tichowtungia</taxon>
    </lineage>
</organism>
<evidence type="ECO:0000259" key="2">
    <source>
        <dbReference type="Pfam" id="PF03629"/>
    </source>
</evidence>
<dbReference type="PANTHER" id="PTHR22901">
    <property type="entry name" value="SIALATE O-ACETYLESTERASE"/>
    <property type="match status" value="1"/>
</dbReference>
<dbReference type="KEGG" id="taer:GT409_04770"/>
<evidence type="ECO:0000313" key="4">
    <source>
        <dbReference type="Proteomes" id="UP000464954"/>
    </source>
</evidence>
<dbReference type="RefSeq" id="WP_160627444.1">
    <property type="nucleotide sequence ID" value="NZ_CP047593.1"/>
</dbReference>
<evidence type="ECO:0000256" key="1">
    <source>
        <dbReference type="ARBA" id="ARBA00022801"/>
    </source>
</evidence>